<feature type="region of interest" description="Disordered" evidence="1">
    <location>
        <begin position="1"/>
        <end position="185"/>
    </location>
</feature>
<accession>A0A8X8AVI5</accession>
<keyword evidence="3" id="KW-1185">Reference proteome</keyword>
<evidence type="ECO:0000313" key="3">
    <source>
        <dbReference type="Proteomes" id="UP000886595"/>
    </source>
</evidence>
<feature type="compositionally biased region" description="Gly residues" evidence="1">
    <location>
        <begin position="1"/>
        <end position="10"/>
    </location>
</feature>
<feature type="compositionally biased region" description="Basic and acidic residues" evidence="1">
    <location>
        <begin position="13"/>
        <end position="30"/>
    </location>
</feature>
<gene>
    <name evidence="2" type="ORF">Bca52824_025217</name>
</gene>
<organism evidence="2 3">
    <name type="scientific">Brassica carinata</name>
    <name type="common">Ethiopian mustard</name>
    <name type="synonym">Abyssinian cabbage</name>
    <dbReference type="NCBI Taxonomy" id="52824"/>
    <lineage>
        <taxon>Eukaryota</taxon>
        <taxon>Viridiplantae</taxon>
        <taxon>Streptophyta</taxon>
        <taxon>Embryophyta</taxon>
        <taxon>Tracheophyta</taxon>
        <taxon>Spermatophyta</taxon>
        <taxon>Magnoliopsida</taxon>
        <taxon>eudicotyledons</taxon>
        <taxon>Gunneridae</taxon>
        <taxon>Pentapetalae</taxon>
        <taxon>rosids</taxon>
        <taxon>malvids</taxon>
        <taxon>Brassicales</taxon>
        <taxon>Brassicaceae</taxon>
        <taxon>Brassiceae</taxon>
        <taxon>Brassica</taxon>
    </lineage>
</organism>
<feature type="compositionally biased region" description="Basic and acidic residues" evidence="1">
    <location>
        <begin position="144"/>
        <end position="172"/>
    </location>
</feature>
<name>A0A8X8AVI5_BRACI</name>
<proteinExistence type="predicted"/>
<sequence length="185" mass="20625">MTPKTRGGGSETRQSEREAKKKKEAEEKKKRDVARKKRNAARKNKTAVEEKSAATKKRKQGGGYDCASSSNPTKRARNREKDTTSPPDHEPEPETVEAPLQQPVTSHSRSSTKNPSHRVEENDEEIGSSNRDASTPQPVINEDNEGRIPERTVEPDMTRTPEAESNIRDSRTTPEAIPTVRNISV</sequence>
<feature type="compositionally biased region" description="Basic and acidic residues" evidence="1">
    <location>
        <begin position="79"/>
        <end position="92"/>
    </location>
</feature>
<dbReference type="Proteomes" id="UP000886595">
    <property type="component" value="Unassembled WGS sequence"/>
</dbReference>
<feature type="compositionally biased region" description="Basic residues" evidence="1">
    <location>
        <begin position="31"/>
        <end position="45"/>
    </location>
</feature>
<feature type="compositionally biased region" description="Polar residues" evidence="1">
    <location>
        <begin position="102"/>
        <end position="114"/>
    </location>
</feature>
<evidence type="ECO:0000256" key="1">
    <source>
        <dbReference type="SAM" id="MobiDB-lite"/>
    </source>
</evidence>
<feature type="compositionally biased region" description="Polar residues" evidence="1">
    <location>
        <begin position="127"/>
        <end position="138"/>
    </location>
</feature>
<dbReference type="AlphaFoldDB" id="A0A8X8AVI5"/>
<evidence type="ECO:0000313" key="2">
    <source>
        <dbReference type="EMBL" id="KAG2313660.1"/>
    </source>
</evidence>
<reference evidence="2 3" key="1">
    <citation type="submission" date="2020-02" db="EMBL/GenBank/DDBJ databases">
        <authorList>
            <person name="Ma Q."/>
            <person name="Huang Y."/>
            <person name="Song X."/>
            <person name="Pei D."/>
        </authorList>
    </citation>
    <scope>NUCLEOTIDE SEQUENCE [LARGE SCALE GENOMIC DNA]</scope>
    <source>
        <strain evidence="2">Sxm20200214</strain>
        <tissue evidence="2">Leaf</tissue>
    </source>
</reference>
<comment type="caution">
    <text evidence="2">The sequence shown here is derived from an EMBL/GenBank/DDBJ whole genome shotgun (WGS) entry which is preliminary data.</text>
</comment>
<protein>
    <submittedName>
        <fullName evidence="2">Uncharacterized protein</fullName>
    </submittedName>
</protein>
<dbReference type="EMBL" id="JAAMPC010000005">
    <property type="protein sequence ID" value="KAG2313660.1"/>
    <property type="molecule type" value="Genomic_DNA"/>
</dbReference>